<reference evidence="4 5" key="1">
    <citation type="journal article" date="2019" name="Sci. Rep.">
        <title>Comparative genomics of chytrid fungi reveal insights into the obligate biotrophic and pathogenic lifestyle of Synchytrium endobioticum.</title>
        <authorList>
            <person name="van de Vossenberg B.T.L.H."/>
            <person name="Warris S."/>
            <person name="Nguyen H.D.T."/>
            <person name="van Gent-Pelzer M.P.E."/>
            <person name="Joly D.L."/>
            <person name="van de Geest H.C."/>
            <person name="Bonants P.J.M."/>
            <person name="Smith D.S."/>
            <person name="Levesque C.A."/>
            <person name="van der Lee T.A.J."/>
        </authorList>
    </citation>
    <scope>NUCLEOTIDE SEQUENCE [LARGE SCALE GENOMIC DNA]</scope>
    <source>
        <strain evidence="4 5">CBS 675.73</strain>
    </source>
</reference>
<organism evidence="4 5">
    <name type="scientific">Chytriomyces confervae</name>
    <dbReference type="NCBI Taxonomy" id="246404"/>
    <lineage>
        <taxon>Eukaryota</taxon>
        <taxon>Fungi</taxon>
        <taxon>Fungi incertae sedis</taxon>
        <taxon>Chytridiomycota</taxon>
        <taxon>Chytridiomycota incertae sedis</taxon>
        <taxon>Chytridiomycetes</taxon>
        <taxon>Chytridiales</taxon>
        <taxon>Chytriomycetaceae</taxon>
        <taxon>Chytriomyces</taxon>
    </lineage>
</organism>
<evidence type="ECO:0000259" key="3">
    <source>
        <dbReference type="Pfam" id="PF12814"/>
    </source>
</evidence>
<protein>
    <recommendedName>
        <fullName evidence="3">Pleckstrin homology domain-containing protein</fullName>
    </recommendedName>
</protein>
<keyword evidence="1" id="KW-0175">Coiled coil</keyword>
<evidence type="ECO:0000256" key="2">
    <source>
        <dbReference type="SAM" id="MobiDB-lite"/>
    </source>
</evidence>
<name>A0A507F201_9FUNG</name>
<dbReference type="GO" id="GO:0032065">
    <property type="term" value="P:maintenance of protein location in cell cortex"/>
    <property type="evidence" value="ECO:0007669"/>
    <property type="project" value="InterPro"/>
</dbReference>
<gene>
    <name evidence="4" type="ORF">CcCBS67573_g06567</name>
</gene>
<feature type="coiled-coil region" evidence="1">
    <location>
        <begin position="171"/>
        <end position="198"/>
    </location>
</feature>
<feature type="domain" description="Pleckstrin homology" evidence="3">
    <location>
        <begin position="500"/>
        <end position="601"/>
    </location>
</feature>
<dbReference type="EMBL" id="QEAP01000288">
    <property type="protein sequence ID" value="TPX70309.1"/>
    <property type="molecule type" value="Genomic_DNA"/>
</dbReference>
<feature type="compositionally biased region" description="Basic and acidic residues" evidence="2">
    <location>
        <begin position="1"/>
        <end position="24"/>
    </location>
</feature>
<feature type="region of interest" description="Disordered" evidence="2">
    <location>
        <begin position="1"/>
        <end position="69"/>
    </location>
</feature>
<dbReference type="Pfam" id="PF12814">
    <property type="entry name" value="Mcp5_PH"/>
    <property type="match status" value="1"/>
</dbReference>
<evidence type="ECO:0000313" key="4">
    <source>
        <dbReference type="EMBL" id="TPX70309.1"/>
    </source>
</evidence>
<accession>A0A507F201</accession>
<comment type="caution">
    <text evidence="4">The sequence shown here is derived from an EMBL/GenBank/DDBJ whole genome shotgun (WGS) entry which is preliminary data.</text>
</comment>
<sequence>MDMHSVGQEGEHREAAVLDNDQGRTRSHPQQPTDDNRSESIRSNGSLDRLRFNGNTDASLNNDPTSDNAANDLEYALQVGQLLLDQNRNLEADLRTAKEESEVLLSLLSRMDPDAVTEAMADIKRGSDEELLASTAPAFHLGLEDRIKAATLSLPRTPAHSKATGNETVEMRSALSQIDELKDQVETLTTKNSDLRMQNLDLLSQFHNPNTSKFVCDGSPPAVSRHVQELETRVQEYSILVNQLQGQLELSKHQTSVLKSMQSPFRVSGAPLLLAPSTDAIQTPAHTPFRADSPLLVRNLHAEIANGTATLSDGLHRNSASVQRNSFLSAASSAALYNNKSTPRHSELAPTNEASLHLPTLASHLHLQQQQQPQYQHTYVMNANRIESQISSRSDSNHAQDSDWELEPVAPHSPPEQAHFAHPTKPASISATPSSLGRGMVTVQNVTTHVEHLELTAAKEASNESLFPSTQVTLASGKSVSSAPKLGVQNGTLTSATNVNVIVRLMVGSFLDKFNRRRTKSEKRFVNVNPYSRTISWSKYEPGSLTPCEISTVFMKTVYVEDLTDGTSRIVVSAPNREVVFQCSSAAEHAVWERGLTLILQNQSKNGSPFI</sequence>
<keyword evidence="5" id="KW-1185">Reference proteome</keyword>
<dbReference type="SUPFAM" id="SSF50729">
    <property type="entry name" value="PH domain-like"/>
    <property type="match status" value="1"/>
</dbReference>
<evidence type="ECO:0000313" key="5">
    <source>
        <dbReference type="Proteomes" id="UP000320333"/>
    </source>
</evidence>
<dbReference type="GO" id="GO:0005938">
    <property type="term" value="C:cell cortex"/>
    <property type="evidence" value="ECO:0007669"/>
    <property type="project" value="InterPro"/>
</dbReference>
<dbReference type="InterPro" id="IPR024774">
    <property type="entry name" value="PH_dom-Mcp5-type"/>
</dbReference>
<evidence type="ECO:0000256" key="1">
    <source>
        <dbReference type="SAM" id="Coils"/>
    </source>
</evidence>
<feature type="coiled-coil region" evidence="1">
    <location>
        <begin position="80"/>
        <end position="107"/>
    </location>
</feature>
<feature type="region of interest" description="Disordered" evidence="2">
    <location>
        <begin position="390"/>
        <end position="435"/>
    </location>
</feature>
<feature type="compositionally biased region" description="Polar residues" evidence="2">
    <location>
        <begin position="53"/>
        <end position="69"/>
    </location>
</feature>
<dbReference type="Proteomes" id="UP000320333">
    <property type="component" value="Unassembled WGS sequence"/>
</dbReference>
<dbReference type="GO" id="GO:0005543">
    <property type="term" value="F:phospholipid binding"/>
    <property type="evidence" value="ECO:0007669"/>
    <property type="project" value="InterPro"/>
</dbReference>
<proteinExistence type="predicted"/>
<dbReference type="STRING" id="246404.A0A507F201"/>
<dbReference type="OrthoDB" id="2149224at2759"/>
<dbReference type="AlphaFoldDB" id="A0A507F201"/>